<feature type="non-terminal residue" evidence="1">
    <location>
        <position position="1"/>
    </location>
</feature>
<dbReference type="Proteomes" id="UP001642464">
    <property type="component" value="Unassembled WGS sequence"/>
</dbReference>
<keyword evidence="2" id="KW-1185">Reference proteome</keyword>
<reference evidence="1 2" key="1">
    <citation type="submission" date="2024-02" db="EMBL/GenBank/DDBJ databases">
        <authorList>
            <person name="Chen Y."/>
            <person name="Shah S."/>
            <person name="Dougan E. K."/>
            <person name="Thang M."/>
            <person name="Chan C."/>
        </authorList>
    </citation>
    <scope>NUCLEOTIDE SEQUENCE [LARGE SCALE GENOMIC DNA]</scope>
</reference>
<gene>
    <name evidence="1" type="ORF">SCF082_LOCUS10475</name>
</gene>
<name>A0ABP0J6F5_9DINO</name>
<dbReference type="EMBL" id="CAXAMM010006128">
    <property type="protein sequence ID" value="CAK9009934.1"/>
    <property type="molecule type" value="Genomic_DNA"/>
</dbReference>
<sequence>PGGTSCAAATDNRVKFLPGIPPPGPDGVVYIEVPERAIWEPQSRCKIETSMTDDIAWEPPLQYDENGILINGLAHLIGGDRRDYKFWADPALLGLMPMESKVEVCYCESQCDNSFNYFKVGEITSTETAGIARWTKLPNQGGLIQEIESLQYVTKPGALTLYAGIRSTLSEGMHP</sequence>
<feature type="non-terminal residue" evidence="1">
    <location>
        <position position="175"/>
    </location>
</feature>
<accession>A0ABP0J6F5</accession>
<organism evidence="1 2">
    <name type="scientific">Durusdinium trenchii</name>
    <dbReference type="NCBI Taxonomy" id="1381693"/>
    <lineage>
        <taxon>Eukaryota</taxon>
        <taxon>Sar</taxon>
        <taxon>Alveolata</taxon>
        <taxon>Dinophyceae</taxon>
        <taxon>Suessiales</taxon>
        <taxon>Symbiodiniaceae</taxon>
        <taxon>Durusdinium</taxon>
    </lineage>
</organism>
<evidence type="ECO:0000313" key="2">
    <source>
        <dbReference type="Proteomes" id="UP001642464"/>
    </source>
</evidence>
<evidence type="ECO:0000313" key="1">
    <source>
        <dbReference type="EMBL" id="CAK9009934.1"/>
    </source>
</evidence>
<comment type="caution">
    <text evidence="1">The sequence shown here is derived from an EMBL/GenBank/DDBJ whole genome shotgun (WGS) entry which is preliminary data.</text>
</comment>
<proteinExistence type="predicted"/>
<protein>
    <submittedName>
        <fullName evidence="1">Uncharacterized protein</fullName>
    </submittedName>
</protein>